<dbReference type="InterPro" id="IPR016156">
    <property type="entry name" value="FAD/NAD-linked_Rdtase_dimer_sf"/>
</dbReference>
<comment type="cofactor">
    <cofactor evidence="1">
        <name>FAD</name>
        <dbReference type="ChEBI" id="CHEBI:57692"/>
    </cofactor>
</comment>
<dbReference type="PANTHER" id="PTHR43429">
    <property type="entry name" value="PYRIDINE NUCLEOTIDE-DISULFIDE OXIDOREDUCTASE DOMAIN-CONTAINING"/>
    <property type="match status" value="1"/>
</dbReference>
<gene>
    <name evidence="7" type="ORF">CH338_16110</name>
</gene>
<dbReference type="Pfam" id="PF18267">
    <property type="entry name" value="Rubredoxin_C"/>
    <property type="match status" value="1"/>
</dbReference>
<dbReference type="OrthoDB" id="9768666at2"/>
<evidence type="ECO:0000256" key="4">
    <source>
        <dbReference type="ARBA" id="ARBA00022827"/>
    </source>
</evidence>
<dbReference type="Proteomes" id="UP000248863">
    <property type="component" value="Unassembled WGS sequence"/>
</dbReference>
<comment type="caution">
    <text evidence="7">The sequence shown here is derived from an EMBL/GenBank/DDBJ whole genome shotgun (WGS) entry which is preliminary data.</text>
</comment>
<dbReference type="PRINTS" id="PR00368">
    <property type="entry name" value="FADPNR"/>
</dbReference>
<dbReference type="InterPro" id="IPR023753">
    <property type="entry name" value="FAD/NAD-binding_dom"/>
</dbReference>
<dbReference type="GO" id="GO:0016491">
    <property type="term" value="F:oxidoreductase activity"/>
    <property type="evidence" value="ECO:0007669"/>
    <property type="project" value="InterPro"/>
</dbReference>
<feature type="domain" description="NADH-rubredoxin oxidoreductase C-terminal" evidence="6">
    <location>
        <begin position="315"/>
        <end position="381"/>
    </location>
</feature>
<evidence type="ECO:0000256" key="1">
    <source>
        <dbReference type="ARBA" id="ARBA00001974"/>
    </source>
</evidence>
<comment type="similarity">
    <text evidence="2">Belongs to the FAD-dependent oxidoreductase family.</text>
</comment>
<dbReference type="Pfam" id="PF07992">
    <property type="entry name" value="Pyr_redox_2"/>
    <property type="match status" value="1"/>
</dbReference>
<name>A0A327KII0_9BRAD</name>
<protein>
    <submittedName>
        <fullName evidence="7">Assimilatory nitrite reductase large subunit</fullName>
    </submittedName>
</protein>
<keyword evidence="8" id="KW-1185">Reference proteome</keyword>
<keyword evidence="4" id="KW-0274">FAD</keyword>
<dbReference type="PRINTS" id="PR00411">
    <property type="entry name" value="PNDRDTASEI"/>
</dbReference>
<dbReference type="AlphaFoldDB" id="A0A327KII0"/>
<dbReference type="Gene3D" id="3.50.50.60">
    <property type="entry name" value="FAD/NAD(P)-binding domain"/>
    <property type="match status" value="2"/>
</dbReference>
<dbReference type="Gene3D" id="3.30.390.30">
    <property type="match status" value="1"/>
</dbReference>
<dbReference type="SUPFAM" id="SSF51905">
    <property type="entry name" value="FAD/NAD(P)-binding domain"/>
    <property type="match status" value="2"/>
</dbReference>
<evidence type="ECO:0000256" key="3">
    <source>
        <dbReference type="ARBA" id="ARBA00022630"/>
    </source>
</evidence>
<reference evidence="7 8" key="1">
    <citation type="submission" date="2017-07" db="EMBL/GenBank/DDBJ databases">
        <title>Draft Genome Sequences of Select Purple Nonsulfur Bacteria.</title>
        <authorList>
            <person name="Lasarre B."/>
            <person name="Mckinlay J.B."/>
        </authorList>
    </citation>
    <scope>NUCLEOTIDE SEQUENCE [LARGE SCALE GENOMIC DNA]</scope>
    <source>
        <strain evidence="7 8">DSM 11907</strain>
    </source>
</reference>
<dbReference type="InterPro" id="IPR041575">
    <property type="entry name" value="Rubredoxin_C"/>
</dbReference>
<sequence length="420" mass="44322">MRERLVVVGNGMVGLRLVEEVTRRAPERYDITVVGAEPVPAYNRVLLSALLADEVTDDDCRFRDRRWYLANRVRLITGARATGIDTAEREVRIGGHGVVPYDRLVLATGSEPIRLSVPGMDLPGVITFRDLADVALMREAARRRVPAVVIGGGLLGLEAAYGLARAGVAVTLVHLADRVMERQLDPGAARIVEAAMRERGVDVVLEAQTAAVEGRDQVEAVRLGDGRRLPAGIVVVAVGVRPSVGLAVGAGLSVERGIVVDDRLATSADGIHAIGECVSHRGTVYGLVEPGYVQAAVLARRLAGDDAHYSGTLLSTRLKVSGVPVFSAGDVMPPAGAEVITLSDPTAGRYVRLVVAEDRLVGAILVGETRHAGFYQDLITTGADVSAMRDELVFGPPVEMPLGAIEPALEPAAEAVAEAA</sequence>
<dbReference type="EMBL" id="NPEU01000184">
    <property type="protein sequence ID" value="RAI37443.1"/>
    <property type="molecule type" value="Genomic_DNA"/>
</dbReference>
<evidence type="ECO:0000259" key="5">
    <source>
        <dbReference type="Pfam" id="PF07992"/>
    </source>
</evidence>
<evidence type="ECO:0000313" key="8">
    <source>
        <dbReference type="Proteomes" id="UP000248863"/>
    </source>
</evidence>
<feature type="domain" description="FAD/NAD(P)-binding" evidence="5">
    <location>
        <begin position="4"/>
        <end position="284"/>
    </location>
</feature>
<evidence type="ECO:0000313" key="7">
    <source>
        <dbReference type="EMBL" id="RAI37443.1"/>
    </source>
</evidence>
<dbReference type="InterPro" id="IPR036188">
    <property type="entry name" value="FAD/NAD-bd_sf"/>
</dbReference>
<keyword evidence="3" id="KW-0285">Flavoprotein</keyword>
<evidence type="ECO:0000259" key="6">
    <source>
        <dbReference type="Pfam" id="PF18267"/>
    </source>
</evidence>
<accession>A0A327KII0</accession>
<dbReference type="InterPro" id="IPR050260">
    <property type="entry name" value="FAD-bd_OxRdtase"/>
</dbReference>
<dbReference type="PANTHER" id="PTHR43429:SF3">
    <property type="entry name" value="NITRITE REDUCTASE [NAD(P)H]"/>
    <property type="match status" value="1"/>
</dbReference>
<dbReference type="RefSeq" id="WP_111358163.1">
    <property type="nucleotide sequence ID" value="NZ_NHSK01000051.1"/>
</dbReference>
<proteinExistence type="inferred from homology"/>
<organism evidence="7 8">
    <name type="scientific">Rhodoplanes elegans</name>
    <dbReference type="NCBI Taxonomy" id="29408"/>
    <lineage>
        <taxon>Bacteria</taxon>
        <taxon>Pseudomonadati</taxon>
        <taxon>Pseudomonadota</taxon>
        <taxon>Alphaproteobacteria</taxon>
        <taxon>Hyphomicrobiales</taxon>
        <taxon>Nitrobacteraceae</taxon>
        <taxon>Rhodoplanes</taxon>
    </lineage>
</organism>
<evidence type="ECO:0000256" key="2">
    <source>
        <dbReference type="ARBA" id="ARBA00006442"/>
    </source>
</evidence>